<reference evidence="1 2" key="1">
    <citation type="submission" date="2024-08" db="EMBL/GenBank/DDBJ databases">
        <title>Two novel Cytobacillus novel species.</title>
        <authorList>
            <person name="Liu G."/>
        </authorList>
    </citation>
    <scope>NUCLEOTIDE SEQUENCE [LARGE SCALE GENOMIC DNA]</scope>
    <source>
        <strain evidence="1 2">FJAT-54145</strain>
    </source>
</reference>
<proteinExistence type="predicted"/>
<protein>
    <recommendedName>
        <fullName evidence="3">CopG family transcriptional regulator</fullName>
    </recommendedName>
</protein>
<dbReference type="EMBL" id="JBIACK010000021">
    <property type="protein sequence ID" value="MFE8703941.1"/>
    <property type="molecule type" value="Genomic_DNA"/>
</dbReference>
<evidence type="ECO:0000313" key="2">
    <source>
        <dbReference type="Proteomes" id="UP001601059"/>
    </source>
</evidence>
<keyword evidence="2" id="KW-1185">Reference proteome</keyword>
<organism evidence="1 2">
    <name type="scientific">Cytobacillus spartinae</name>
    <dbReference type="NCBI Taxonomy" id="3299023"/>
    <lineage>
        <taxon>Bacteria</taxon>
        <taxon>Bacillati</taxon>
        <taxon>Bacillota</taxon>
        <taxon>Bacilli</taxon>
        <taxon>Bacillales</taxon>
        <taxon>Bacillaceae</taxon>
        <taxon>Cytobacillus</taxon>
    </lineage>
</organism>
<name>A0ABW6KI69_9BACI</name>
<evidence type="ECO:0000313" key="1">
    <source>
        <dbReference type="EMBL" id="MFE8703941.1"/>
    </source>
</evidence>
<dbReference type="RefSeq" id="WP_389364889.1">
    <property type="nucleotide sequence ID" value="NZ_JBIACK010000021.1"/>
</dbReference>
<gene>
    <name evidence="1" type="ORF">ACFYKX_25545</name>
</gene>
<accession>A0ABW6KI69</accession>
<sequence>MAKEKTTITFDSSVLKELKKEADNRNLPVYEVVNDACKYYLQMKNSKDVDKVYAPIIEQTLDTTFKTFENRLASLMAKNALDSATTMFMVLQHIAISDNKNPEELYQRNRKMGVKHVQNRDELLKLLESNIKGS</sequence>
<comment type="caution">
    <text evidence="1">The sequence shown here is derived from an EMBL/GenBank/DDBJ whole genome shotgun (WGS) entry which is preliminary data.</text>
</comment>
<dbReference type="Proteomes" id="UP001601059">
    <property type="component" value="Unassembled WGS sequence"/>
</dbReference>
<evidence type="ECO:0008006" key="3">
    <source>
        <dbReference type="Google" id="ProtNLM"/>
    </source>
</evidence>